<dbReference type="AlphaFoldDB" id="A0A410FS00"/>
<dbReference type="KEGG" id="bih:BIP78_0107"/>
<name>A0A410FS00_BIPS1</name>
<feature type="signal peptide" evidence="1">
    <location>
        <begin position="1"/>
        <end position="23"/>
    </location>
</feature>
<dbReference type="EMBL" id="CP034928">
    <property type="protein sequence ID" value="QAA75875.1"/>
    <property type="molecule type" value="Genomic_DNA"/>
</dbReference>
<reference evidence="3" key="1">
    <citation type="submission" date="2018-12" db="EMBL/GenBank/DDBJ databases">
        <title>Complete genome sequence of an uncultured bacterium of the candidate phylum Bipolaricaulota.</title>
        <authorList>
            <person name="Kadnikov V.V."/>
            <person name="Mardanov A.V."/>
            <person name="Beletsky A.V."/>
            <person name="Frank Y.A."/>
            <person name="Karnachuk O.V."/>
            <person name="Ravin N.V."/>
        </authorList>
    </citation>
    <scope>NUCLEOTIDE SEQUENCE [LARGE SCALE GENOMIC DNA]</scope>
</reference>
<protein>
    <submittedName>
        <fullName evidence="2">Uncharacterized protein</fullName>
    </submittedName>
</protein>
<keyword evidence="1" id="KW-0732">Signal</keyword>
<sequence>MLVKNALVGMASMALIAVGGVGAQPDPSIPQVHPDVARIVLTLRTMGDRLTVSLHLATMGVLAPTQLDQRLYAGQLLNYLVGPGADGFDPRLGPEERFTGLLPEARSLTEFIVKADVPPEVRDRLSSVAKKVLLLLSMARDDALQALRARRLDIGADHLLRAFAYLHAALGRETDPVHLGGVLALLRILPPVPPPDRGP</sequence>
<proteinExistence type="predicted"/>
<evidence type="ECO:0000313" key="3">
    <source>
        <dbReference type="Proteomes" id="UP000287233"/>
    </source>
</evidence>
<dbReference type="Proteomes" id="UP000287233">
    <property type="component" value="Chromosome"/>
</dbReference>
<accession>A0A410FS00</accession>
<gene>
    <name evidence="2" type="ORF">BIP78_0107</name>
</gene>
<evidence type="ECO:0000313" key="2">
    <source>
        <dbReference type="EMBL" id="QAA75875.1"/>
    </source>
</evidence>
<feature type="chain" id="PRO_5019053058" evidence="1">
    <location>
        <begin position="24"/>
        <end position="199"/>
    </location>
</feature>
<organism evidence="2 3">
    <name type="scientific">Bipolaricaulis sibiricus</name>
    <dbReference type="NCBI Taxonomy" id="2501609"/>
    <lineage>
        <taxon>Bacteria</taxon>
        <taxon>Candidatus Bipolaricaulota</taxon>
        <taxon>Candidatus Bipolaricaulia</taxon>
        <taxon>Candidatus Bipolaricaulales</taxon>
        <taxon>Candidatus Bipolaricaulaceae</taxon>
        <taxon>Candidatus Bipolaricaulis</taxon>
    </lineage>
</organism>
<evidence type="ECO:0000256" key="1">
    <source>
        <dbReference type="SAM" id="SignalP"/>
    </source>
</evidence>